<dbReference type="OrthoDB" id="2354672at2"/>
<dbReference type="InterPro" id="IPR008308">
    <property type="entry name" value="YpbB-like"/>
</dbReference>
<evidence type="ECO:0000313" key="2">
    <source>
        <dbReference type="EMBL" id="KMY33074.1"/>
    </source>
</evidence>
<dbReference type="Pfam" id="PF14493">
    <property type="entry name" value="HTH_40"/>
    <property type="match status" value="1"/>
</dbReference>
<dbReference type="PATRIC" id="fig|582475.4.peg.2351"/>
<comment type="caution">
    <text evidence="2">The sequence shown here is derived from an EMBL/GenBank/DDBJ whole genome shotgun (WGS) entry which is preliminary data.</text>
</comment>
<dbReference type="EMBL" id="LFXJ01000005">
    <property type="protein sequence ID" value="KMY33074.1"/>
    <property type="molecule type" value="Genomic_DNA"/>
</dbReference>
<keyword evidence="2" id="KW-0547">Nucleotide-binding</keyword>
<keyword evidence="2" id="KW-0378">Hydrolase</keyword>
<evidence type="ECO:0000259" key="1">
    <source>
        <dbReference type="Pfam" id="PF14493"/>
    </source>
</evidence>
<organism evidence="2 3">
    <name type="scientific">Lysinibacillus xylanilyticus</name>
    <dbReference type="NCBI Taxonomy" id="582475"/>
    <lineage>
        <taxon>Bacteria</taxon>
        <taxon>Bacillati</taxon>
        <taxon>Bacillota</taxon>
        <taxon>Bacilli</taxon>
        <taxon>Bacillales</taxon>
        <taxon>Bacillaceae</taxon>
        <taxon>Lysinibacillus</taxon>
    </lineage>
</organism>
<proteinExistence type="predicted"/>
<evidence type="ECO:0000313" key="3">
    <source>
        <dbReference type="Proteomes" id="UP000037326"/>
    </source>
</evidence>
<reference evidence="3" key="1">
    <citation type="submission" date="2015-07" db="EMBL/GenBank/DDBJ databases">
        <authorList>
            <consortium name="Consortium for Microbial Forensics and Genomics (microFORGE)"/>
            <person name="Knight B.M."/>
            <person name="Roberts D.P."/>
            <person name="Lin D."/>
            <person name="Hari K."/>
            <person name="Fletcher J."/>
            <person name="Melcher U."/>
            <person name="Blagden T."/>
            <person name="Winegar R.A."/>
        </authorList>
    </citation>
    <scope>NUCLEOTIDE SEQUENCE [LARGE SCALE GENOMIC DNA]</scope>
    <source>
        <strain evidence="3">DSM 23493</strain>
    </source>
</reference>
<keyword evidence="2" id="KW-0067">ATP-binding</keyword>
<dbReference type="GO" id="GO:0004386">
    <property type="term" value="F:helicase activity"/>
    <property type="evidence" value="ECO:0007669"/>
    <property type="project" value="UniProtKB-KW"/>
</dbReference>
<dbReference type="AlphaFoldDB" id="A0A0K9FEY5"/>
<dbReference type="RefSeq" id="WP_049666848.1">
    <property type="nucleotide sequence ID" value="NZ_LFXJ01000005.1"/>
</dbReference>
<dbReference type="GeneID" id="96599240"/>
<feature type="domain" description="Helicase Helix-turn-helix" evidence="1">
    <location>
        <begin position="250"/>
        <end position="337"/>
    </location>
</feature>
<dbReference type="InterPro" id="IPR029491">
    <property type="entry name" value="Helicase_HTH"/>
</dbReference>
<sequence length="342" mass="39640">MFHQILLQIFQKLNNERTISAAYHVLRGKRSGQTIQDIGLFQLHNYFGLLPKLPRKTFDEAVTSFLQYSWLTMQDSGHYSMKKLGLQRAEQTPDFLFDGWHYRGNEHVFFARFSLIVQSLSFQSAGVRSFSPISRDTNIQSWVRAFLVEHNYQDGHLQQQLLVECEQVLSVLPLSDANKQLVLYRLSGHSLPGWTWQQLASERKETVLDCQLAFIEVLHTFLNEVHQSNDYPLLGKMAEELRVKALLTDSAQQTAHLYEQGYSIEQIVQIRKLKQSTIEDHLVELAMNEPNFSIGPFVSYEEAEKVWQASKQYQTKKLKTLHEVVEGMSYFQLRLVLAKGEV</sequence>
<name>A0A0K9FEY5_9BACI</name>
<dbReference type="PIRSF" id="PIRSF021350">
    <property type="entry name" value="UCP021350"/>
    <property type="match status" value="1"/>
</dbReference>
<dbReference type="Proteomes" id="UP000037326">
    <property type="component" value="Unassembled WGS sequence"/>
</dbReference>
<protein>
    <submittedName>
        <fullName evidence="2">ATP-dependent DNA helicase RecQ</fullName>
    </submittedName>
</protein>
<gene>
    <name evidence="2" type="ORF">ACZ11_13470</name>
</gene>
<keyword evidence="2" id="KW-0347">Helicase</keyword>
<accession>A0A0K9FEY5</accession>